<proteinExistence type="predicted"/>
<evidence type="ECO:0000313" key="2">
    <source>
        <dbReference type="EMBL" id="GGW46841.1"/>
    </source>
</evidence>
<evidence type="ECO:0000313" key="3">
    <source>
        <dbReference type="Proteomes" id="UP000634668"/>
    </source>
</evidence>
<organism evidence="2 3">
    <name type="scientific">Arenibacter certesii</name>
    <dbReference type="NCBI Taxonomy" id="228955"/>
    <lineage>
        <taxon>Bacteria</taxon>
        <taxon>Pseudomonadati</taxon>
        <taxon>Bacteroidota</taxon>
        <taxon>Flavobacteriia</taxon>
        <taxon>Flavobacteriales</taxon>
        <taxon>Flavobacteriaceae</taxon>
        <taxon>Arenibacter</taxon>
    </lineage>
</organism>
<accession>A0A918J4E3</accession>
<keyword evidence="3" id="KW-1185">Reference proteome</keyword>
<dbReference type="Pfam" id="PF00583">
    <property type="entry name" value="Acetyltransf_1"/>
    <property type="match status" value="1"/>
</dbReference>
<comment type="caution">
    <text evidence="2">The sequence shown here is derived from an EMBL/GenBank/DDBJ whole genome shotgun (WGS) entry which is preliminary data.</text>
</comment>
<dbReference type="SUPFAM" id="SSF55729">
    <property type="entry name" value="Acyl-CoA N-acyltransferases (Nat)"/>
    <property type="match status" value="1"/>
</dbReference>
<gene>
    <name evidence="2" type="ORF">GCM10007383_33890</name>
</gene>
<dbReference type="AlphaFoldDB" id="A0A918J4E3"/>
<feature type="domain" description="N-acetyltransferase" evidence="1">
    <location>
        <begin position="4"/>
        <end position="177"/>
    </location>
</feature>
<dbReference type="InterPro" id="IPR016181">
    <property type="entry name" value="Acyl_CoA_acyltransferase"/>
</dbReference>
<protein>
    <recommendedName>
        <fullName evidence="1">N-acetyltransferase domain-containing protein</fullName>
    </recommendedName>
</protein>
<name>A0A918J4E3_9FLAO</name>
<dbReference type="Proteomes" id="UP000634668">
    <property type="component" value="Unassembled WGS sequence"/>
</dbReference>
<reference evidence="2" key="1">
    <citation type="journal article" date="2014" name="Int. J. Syst. Evol. Microbiol.">
        <title>Complete genome sequence of Corynebacterium casei LMG S-19264T (=DSM 44701T), isolated from a smear-ripened cheese.</title>
        <authorList>
            <consortium name="US DOE Joint Genome Institute (JGI-PGF)"/>
            <person name="Walter F."/>
            <person name="Albersmeier A."/>
            <person name="Kalinowski J."/>
            <person name="Ruckert C."/>
        </authorList>
    </citation>
    <scope>NUCLEOTIDE SEQUENCE</scope>
    <source>
        <strain evidence="2">KCTC 12113</strain>
    </source>
</reference>
<sequence>MGIVTTTCTKESELIQILSLQSKNSPENLSSGEKTQEGFVTVSHNLELLNRMNAVCPHIIAKDGAVVVGYALCMHPNFGLEIEILKPMIAEINSLLPPPDPYIIMGQICIDKSYRKKGIFRELYKTMKQTLPPQYKRIITEVDTSNPRSLNAHYAVGFTDLKTYVSGKHEWKLIELQ</sequence>
<dbReference type="Gene3D" id="3.40.630.30">
    <property type="match status" value="1"/>
</dbReference>
<dbReference type="PROSITE" id="PS51186">
    <property type="entry name" value="GNAT"/>
    <property type="match status" value="1"/>
</dbReference>
<evidence type="ECO:0000259" key="1">
    <source>
        <dbReference type="PROSITE" id="PS51186"/>
    </source>
</evidence>
<dbReference type="EMBL" id="BMWP01000030">
    <property type="protein sequence ID" value="GGW46841.1"/>
    <property type="molecule type" value="Genomic_DNA"/>
</dbReference>
<dbReference type="GO" id="GO:0016747">
    <property type="term" value="F:acyltransferase activity, transferring groups other than amino-acyl groups"/>
    <property type="evidence" value="ECO:0007669"/>
    <property type="project" value="InterPro"/>
</dbReference>
<reference evidence="2" key="2">
    <citation type="submission" date="2020-09" db="EMBL/GenBank/DDBJ databases">
        <authorList>
            <person name="Sun Q."/>
            <person name="Kim S."/>
        </authorList>
    </citation>
    <scope>NUCLEOTIDE SEQUENCE</scope>
    <source>
        <strain evidence="2">KCTC 12113</strain>
    </source>
</reference>
<dbReference type="InterPro" id="IPR000182">
    <property type="entry name" value="GNAT_dom"/>
</dbReference>
<dbReference type="RefSeq" id="WP_034235994.1">
    <property type="nucleotide sequence ID" value="NZ_BMWP01000030.1"/>
</dbReference>